<dbReference type="RefSeq" id="XP_024353062.1">
    <property type="nucleotide sequence ID" value="XM_024492661.1"/>
</dbReference>
<comment type="catalytic activity">
    <reaction evidence="6 9">
        <text>(S)-lactate + NAD(+) = pyruvate + NADH + H(+)</text>
        <dbReference type="Rhea" id="RHEA:23444"/>
        <dbReference type="ChEBI" id="CHEBI:15361"/>
        <dbReference type="ChEBI" id="CHEBI:15378"/>
        <dbReference type="ChEBI" id="CHEBI:16651"/>
        <dbReference type="ChEBI" id="CHEBI:57540"/>
        <dbReference type="ChEBI" id="CHEBI:57945"/>
        <dbReference type="EC" id="1.1.1.27"/>
    </reaction>
</comment>
<dbReference type="InterPro" id="IPR036291">
    <property type="entry name" value="NAD(P)-bd_dom_sf"/>
</dbReference>
<sequence length="333" mass="35830">MLSSVLHPVTPNCYCVKPRAKVTVVGSGSVGMACIIAFNVIVWECVNELCLIDVMTEKVKGEVMDLEQGQQFLNNCKIRGGSDHALSAGSDVIVITAGVRQQPGESRLNLVQRNTDIYKDLIPSLVKHSPDAVLLVVSNPVDIMTYVTWKLSGFPRNRVLGSGTTLDSARFRFFLAQRFGVDPQSVHGIIIGEHGDSSVAVWSKVTVGGCNLYSINPAVGTDSDIENFGQVHKDTVGAAYEIINRKGYTAWAIGVSTWKIVDLILNNKNAVIPVTTAVKGLYGITDDAFLSLPCVVGATGIASVVNIPLDDAEITSLQKSAQLLRETTDGINW</sequence>
<evidence type="ECO:0000313" key="12">
    <source>
        <dbReference type="EMBL" id="EUB61866.1"/>
    </source>
</evidence>
<feature type="binding site" evidence="8">
    <location>
        <begin position="137"/>
        <end position="139"/>
    </location>
    <ligand>
        <name>NAD(+)</name>
        <dbReference type="ChEBI" id="CHEBI:57540"/>
    </ligand>
</feature>
<comment type="similarity">
    <text evidence="2">Belongs to the LDH/MDH superfamily. LDH family.</text>
</comment>
<dbReference type="InterPro" id="IPR018177">
    <property type="entry name" value="L-lactate_DH_AS"/>
</dbReference>
<dbReference type="OMA" id="EGQYGHK"/>
<protein>
    <recommendedName>
        <fullName evidence="3 9">L-lactate dehydrogenase</fullName>
        <ecNumber evidence="3 9">1.1.1.27</ecNumber>
    </recommendedName>
</protein>
<dbReference type="KEGG" id="egl:EGR_03412"/>
<evidence type="ECO:0000256" key="4">
    <source>
        <dbReference type="ARBA" id="ARBA00023002"/>
    </source>
</evidence>
<feature type="binding site" evidence="8">
    <location>
        <position position="114"/>
    </location>
    <ligand>
        <name>NAD(+)</name>
        <dbReference type="ChEBI" id="CHEBI:57540"/>
    </ligand>
</feature>
<dbReference type="InterPro" id="IPR001236">
    <property type="entry name" value="Lactate/malate_DH_N"/>
</dbReference>
<dbReference type="PANTHER" id="PTHR43128:SF16">
    <property type="entry name" value="L-LACTATE DEHYDROGENASE"/>
    <property type="match status" value="1"/>
</dbReference>
<feature type="domain" description="Lactate/malate dehydrogenase N-terminal" evidence="10">
    <location>
        <begin position="21"/>
        <end position="161"/>
    </location>
</feature>
<dbReference type="InterPro" id="IPR011304">
    <property type="entry name" value="L-lactate_DH"/>
</dbReference>
<evidence type="ECO:0000256" key="5">
    <source>
        <dbReference type="ARBA" id="ARBA00023027"/>
    </source>
</evidence>
<comment type="pathway">
    <text evidence="1 9">Fermentation; pyruvate fermentation to lactate; (S)-lactate from pyruvate: step 1/1.</text>
</comment>
<evidence type="ECO:0000259" key="11">
    <source>
        <dbReference type="Pfam" id="PF02866"/>
    </source>
</evidence>
<dbReference type="Gene3D" id="3.40.50.720">
    <property type="entry name" value="NAD(P)-binding Rossmann-like Domain"/>
    <property type="match status" value="1"/>
</dbReference>
<dbReference type="Gene3D" id="3.90.110.10">
    <property type="entry name" value="Lactate dehydrogenase/glycoside hydrolase, family 4, C-terminal"/>
    <property type="match status" value="1"/>
</dbReference>
<dbReference type="NCBIfam" id="NF000824">
    <property type="entry name" value="PRK00066.1"/>
    <property type="match status" value="1"/>
</dbReference>
<proteinExistence type="inferred from homology"/>
<keyword evidence="5 8" id="KW-0520">NAD</keyword>
<evidence type="ECO:0000256" key="2">
    <source>
        <dbReference type="ARBA" id="ARBA00006054"/>
    </source>
</evidence>
<dbReference type="InterPro" id="IPR015955">
    <property type="entry name" value="Lactate_DH/Glyco_Ohase_4_C"/>
</dbReference>
<dbReference type="PRINTS" id="PR00086">
    <property type="entry name" value="LLDHDRGNASE"/>
</dbReference>
<keyword evidence="13" id="KW-1185">Reference proteome</keyword>
<dbReference type="FunFam" id="3.40.50.720:FF:000018">
    <property type="entry name" value="Malate dehydrogenase"/>
    <property type="match status" value="1"/>
</dbReference>
<dbReference type="CDD" id="cd05293">
    <property type="entry name" value="LDH_1"/>
    <property type="match status" value="1"/>
</dbReference>
<dbReference type="GO" id="GO:0005737">
    <property type="term" value="C:cytoplasm"/>
    <property type="evidence" value="ECO:0007669"/>
    <property type="project" value="InterPro"/>
</dbReference>
<dbReference type="STRING" id="6210.W6UL43"/>
<dbReference type="Proteomes" id="UP000019149">
    <property type="component" value="Unassembled WGS sequence"/>
</dbReference>
<dbReference type="OrthoDB" id="5405561at2759"/>
<dbReference type="PIRSF" id="PIRSF000102">
    <property type="entry name" value="Lac_mal_DH"/>
    <property type="match status" value="1"/>
</dbReference>
<evidence type="ECO:0000313" key="13">
    <source>
        <dbReference type="Proteomes" id="UP000019149"/>
    </source>
</evidence>
<gene>
    <name evidence="12" type="ORF">EGR_03412</name>
</gene>
<dbReference type="CTD" id="36339127"/>
<dbReference type="EMBL" id="APAU02000017">
    <property type="protein sequence ID" value="EUB61866.1"/>
    <property type="molecule type" value="Genomic_DNA"/>
</dbReference>
<evidence type="ECO:0000259" key="10">
    <source>
        <dbReference type="Pfam" id="PF00056"/>
    </source>
</evidence>
<dbReference type="SUPFAM" id="SSF56327">
    <property type="entry name" value="LDH C-terminal domain-like"/>
    <property type="match status" value="1"/>
</dbReference>
<keyword evidence="4 9" id="KW-0560">Oxidoreductase</keyword>
<evidence type="ECO:0000256" key="8">
    <source>
        <dbReference type="PIRSR" id="PIRSR000102-3"/>
    </source>
</evidence>
<dbReference type="HAMAP" id="MF_00488">
    <property type="entry name" value="Lactate_dehydrog"/>
    <property type="match status" value="1"/>
</dbReference>
<dbReference type="GeneID" id="36339127"/>
<dbReference type="Pfam" id="PF02866">
    <property type="entry name" value="Ldh_1_C"/>
    <property type="match status" value="1"/>
</dbReference>
<dbReference type="AlphaFoldDB" id="W6UL43"/>
<dbReference type="Pfam" id="PF00056">
    <property type="entry name" value="Ldh_1_N"/>
    <property type="match status" value="1"/>
</dbReference>
<dbReference type="SUPFAM" id="SSF51735">
    <property type="entry name" value="NAD(P)-binding Rossmann-fold domains"/>
    <property type="match status" value="1"/>
</dbReference>
<dbReference type="GO" id="GO:0006089">
    <property type="term" value="P:lactate metabolic process"/>
    <property type="evidence" value="ECO:0007669"/>
    <property type="project" value="TreeGrafter"/>
</dbReference>
<comment type="caution">
    <text evidence="12">The sequence shown here is derived from an EMBL/GenBank/DDBJ whole genome shotgun (WGS) entry which is preliminary data.</text>
</comment>
<reference evidence="12 13" key="1">
    <citation type="journal article" date="2013" name="Nat. Genet.">
        <title>The genome of the hydatid tapeworm Echinococcus granulosus.</title>
        <authorList>
            <person name="Zheng H."/>
            <person name="Zhang W."/>
            <person name="Zhang L."/>
            <person name="Zhang Z."/>
            <person name="Li J."/>
            <person name="Lu G."/>
            <person name="Zhu Y."/>
            <person name="Wang Y."/>
            <person name="Huang Y."/>
            <person name="Liu J."/>
            <person name="Kang H."/>
            <person name="Chen J."/>
            <person name="Wang L."/>
            <person name="Chen A."/>
            <person name="Yu S."/>
            <person name="Gao Z."/>
            <person name="Jin L."/>
            <person name="Gu W."/>
            <person name="Wang Z."/>
            <person name="Zhao L."/>
            <person name="Shi B."/>
            <person name="Wen H."/>
            <person name="Lin R."/>
            <person name="Jones M.K."/>
            <person name="Brejova B."/>
            <person name="Vinar T."/>
            <person name="Zhao G."/>
            <person name="McManus D.P."/>
            <person name="Chen Z."/>
            <person name="Zhou Y."/>
            <person name="Wang S."/>
        </authorList>
    </citation>
    <scope>NUCLEOTIDE SEQUENCE [LARGE SCALE GENOMIC DNA]</scope>
</reference>
<dbReference type="InterPro" id="IPR001557">
    <property type="entry name" value="L-lactate/malate_DH"/>
</dbReference>
<dbReference type="EC" id="1.1.1.27" evidence="3 9"/>
<dbReference type="PANTHER" id="PTHR43128">
    <property type="entry name" value="L-2-HYDROXYCARBOXYLATE DEHYDROGENASE (NAD(P)(+))"/>
    <property type="match status" value="1"/>
</dbReference>
<accession>W6UL43</accession>
<evidence type="ECO:0000256" key="7">
    <source>
        <dbReference type="PIRSR" id="PIRSR000102-1"/>
    </source>
</evidence>
<organism evidence="12 13">
    <name type="scientific">Echinococcus granulosus</name>
    <name type="common">Hydatid tapeworm</name>
    <dbReference type="NCBI Taxonomy" id="6210"/>
    <lineage>
        <taxon>Eukaryota</taxon>
        <taxon>Metazoa</taxon>
        <taxon>Spiralia</taxon>
        <taxon>Lophotrochozoa</taxon>
        <taxon>Platyhelminthes</taxon>
        <taxon>Cestoda</taxon>
        <taxon>Eucestoda</taxon>
        <taxon>Cyclophyllidea</taxon>
        <taxon>Taeniidae</taxon>
        <taxon>Echinococcus</taxon>
        <taxon>Echinococcus granulosus group</taxon>
    </lineage>
</organism>
<feature type="binding site" evidence="8">
    <location>
        <position position="53"/>
    </location>
    <ligand>
        <name>NAD(+)</name>
        <dbReference type="ChEBI" id="CHEBI:57540"/>
    </ligand>
</feature>
<feature type="binding site" evidence="8">
    <location>
        <begin position="26"/>
        <end position="31"/>
    </location>
    <ligand>
        <name>NAD(+)</name>
        <dbReference type="ChEBI" id="CHEBI:57540"/>
    </ligand>
</feature>
<dbReference type="InterPro" id="IPR022383">
    <property type="entry name" value="Lactate/malate_DH_C"/>
</dbReference>
<evidence type="ECO:0000256" key="6">
    <source>
        <dbReference type="ARBA" id="ARBA00049258"/>
    </source>
</evidence>
<dbReference type="GO" id="GO:0004459">
    <property type="term" value="F:L-lactate dehydrogenase (NAD+) activity"/>
    <property type="evidence" value="ECO:0007669"/>
    <property type="project" value="UniProtKB-EC"/>
</dbReference>
<name>W6UL43_ECHGR</name>
<evidence type="ECO:0000256" key="3">
    <source>
        <dbReference type="ARBA" id="ARBA00012967"/>
    </source>
</evidence>
<dbReference type="UniPathway" id="UPA00554">
    <property type="reaction ID" value="UER00611"/>
</dbReference>
<evidence type="ECO:0000256" key="9">
    <source>
        <dbReference type="RuleBase" id="RU000496"/>
    </source>
</evidence>
<dbReference type="NCBIfam" id="TIGR01771">
    <property type="entry name" value="L-LDH-NAD"/>
    <property type="match status" value="1"/>
</dbReference>
<evidence type="ECO:0000256" key="1">
    <source>
        <dbReference type="ARBA" id="ARBA00004843"/>
    </source>
</evidence>
<feature type="active site" description="Proton acceptor" evidence="7">
    <location>
        <position position="194"/>
    </location>
</feature>
<dbReference type="PROSITE" id="PS00064">
    <property type="entry name" value="L_LDH"/>
    <property type="match status" value="1"/>
</dbReference>
<feature type="domain" description="Lactate/malate dehydrogenase C-terminal" evidence="11">
    <location>
        <begin position="164"/>
        <end position="327"/>
    </location>
</feature>